<dbReference type="Proteomes" id="UP000006346">
    <property type="component" value="Chromosome"/>
</dbReference>
<dbReference type="HOGENOM" id="CLU_862568_0_0_9"/>
<reference evidence="2" key="1">
    <citation type="submission" date="2011-11" db="EMBL/GenBank/DDBJ databases">
        <title>Complete sequence of Desulfosporosinus orientis DSM 765.</title>
        <authorList>
            <person name="Lucas S."/>
            <person name="Han J."/>
            <person name="Lapidus A."/>
            <person name="Cheng J.-F."/>
            <person name="Goodwin L."/>
            <person name="Pitluck S."/>
            <person name="Peters L."/>
            <person name="Ovchinnikova G."/>
            <person name="Teshima H."/>
            <person name="Detter J.C."/>
            <person name="Han C."/>
            <person name="Tapia R."/>
            <person name="Land M."/>
            <person name="Hauser L."/>
            <person name="Kyrpides N."/>
            <person name="Ivanova N."/>
            <person name="Pagani I."/>
            <person name="Pester M."/>
            <person name="Spring S."/>
            <person name="Ollivier B."/>
            <person name="Rattei T."/>
            <person name="Klenk H.-P."/>
            <person name="Wagner M."/>
            <person name="Loy A."/>
            <person name="Woyke T."/>
        </authorList>
    </citation>
    <scope>NUCLEOTIDE SEQUENCE [LARGE SCALE GENOMIC DNA]</scope>
    <source>
        <strain evidence="2">ATCC 19365 / DSM 765 / NCIMB 8382 / VKM B-1628</strain>
    </source>
</reference>
<dbReference type="PATRIC" id="fig|768706.3.peg.2130"/>
<name>G7W661_DESOD</name>
<proteinExistence type="predicted"/>
<dbReference type="AlphaFoldDB" id="G7W661"/>
<dbReference type="STRING" id="768706.Desor_2117"/>
<gene>
    <name evidence="1" type="ordered locus">Desor_2117</name>
</gene>
<dbReference type="EMBL" id="CP003108">
    <property type="protein sequence ID" value="AET67723.1"/>
    <property type="molecule type" value="Genomic_DNA"/>
</dbReference>
<reference evidence="1 2" key="2">
    <citation type="journal article" date="2012" name="J. Bacteriol.">
        <title>Complete genome sequences of Desulfosporosinus orientis DSM765T, Desulfosporosinus youngiae DSM17734T, Desulfosporosinus meridiei DSM13257T, and Desulfosporosinus acidiphilus DSM22704T.</title>
        <authorList>
            <person name="Pester M."/>
            <person name="Brambilla E."/>
            <person name="Alazard D."/>
            <person name="Rattei T."/>
            <person name="Weinmaier T."/>
            <person name="Han J."/>
            <person name="Lucas S."/>
            <person name="Lapidus A."/>
            <person name="Cheng J.F."/>
            <person name="Goodwin L."/>
            <person name="Pitluck S."/>
            <person name="Peters L."/>
            <person name="Ovchinnikova G."/>
            <person name="Teshima H."/>
            <person name="Detter J.C."/>
            <person name="Han C.S."/>
            <person name="Tapia R."/>
            <person name="Land M.L."/>
            <person name="Hauser L."/>
            <person name="Kyrpides N.C."/>
            <person name="Ivanova N.N."/>
            <person name="Pagani I."/>
            <person name="Huntmann M."/>
            <person name="Wei C.L."/>
            <person name="Davenport K.W."/>
            <person name="Daligault H."/>
            <person name="Chain P.S."/>
            <person name="Chen A."/>
            <person name="Mavromatis K."/>
            <person name="Markowitz V."/>
            <person name="Szeto E."/>
            <person name="Mikhailova N."/>
            <person name="Pati A."/>
            <person name="Wagner M."/>
            <person name="Woyke T."/>
            <person name="Ollivier B."/>
            <person name="Klenk H.P."/>
            <person name="Spring S."/>
            <person name="Loy A."/>
        </authorList>
    </citation>
    <scope>NUCLEOTIDE SEQUENCE [LARGE SCALE GENOMIC DNA]</scope>
    <source>
        <strain evidence="2">ATCC 19365 / DSM 765 / NCIMB 8382 / VKM B-1628</strain>
    </source>
</reference>
<sequence length="322" mass="37861">MAAIILTVNPERVMRHRDLQIAEDFSRMAELGYVDTEFTMYGAAYLGLDNEMKYIISGKRDEIYKFIETSAYDNFCPSAVKHYSENCPVPSGYEEEIAQQVKFRLAKKLQQDYKKPIFESLKYFAQMDGNDAAYDLLLAEQENLEGLFDRDALVVFEGLVDLAFQKKLLSRRSLNEFQKWIRKVKLQMEDDLIIKDIMEKTLYACVYRAEGILKYYINAQYDSICAFVLKAQKQGYRPSPLFYKTYYFNYRYTLIDAKKDFKVILEKLLDEEYMKKLEVMNTMRSVVSGHEYRMLSDNYNSKIGSGDLEIIKKYGIKWNVKV</sequence>
<evidence type="ECO:0000313" key="2">
    <source>
        <dbReference type="Proteomes" id="UP000006346"/>
    </source>
</evidence>
<organism evidence="1 2">
    <name type="scientific">Desulfosporosinus orientis (strain ATCC 19365 / DSM 765 / NCIMB 8382 / VKM B-1628 / Singapore I)</name>
    <name type="common">Desulfotomaculum orientis</name>
    <dbReference type="NCBI Taxonomy" id="768706"/>
    <lineage>
        <taxon>Bacteria</taxon>
        <taxon>Bacillati</taxon>
        <taxon>Bacillota</taxon>
        <taxon>Clostridia</taxon>
        <taxon>Eubacteriales</taxon>
        <taxon>Desulfitobacteriaceae</taxon>
        <taxon>Desulfosporosinus</taxon>
    </lineage>
</organism>
<keyword evidence="2" id="KW-1185">Reference proteome</keyword>
<protein>
    <submittedName>
        <fullName evidence="1">Uncharacterized protein</fullName>
    </submittedName>
</protein>
<evidence type="ECO:0000313" key="1">
    <source>
        <dbReference type="EMBL" id="AET67723.1"/>
    </source>
</evidence>
<accession>G7W661</accession>
<dbReference type="KEGG" id="dor:Desor_2117"/>